<keyword evidence="1" id="KW-0489">Methyltransferase</keyword>
<keyword evidence="4" id="KW-0819">tRNA processing</keyword>
<keyword evidence="3 5" id="KW-0949">S-adenosyl-L-methionine</keyword>
<dbReference type="GO" id="GO:0160107">
    <property type="term" value="F:tRNA (adenine(58)-N1)-methyltransferase activity"/>
    <property type="evidence" value="ECO:0007669"/>
    <property type="project" value="InterPro"/>
</dbReference>
<dbReference type="PANTHER" id="PTHR12133:SF1">
    <property type="entry name" value="TRNA (ADENINE(58)-N(1))-METHYLTRANSFERASE, MITOCHONDRIAL"/>
    <property type="match status" value="1"/>
</dbReference>
<feature type="binding site" evidence="5">
    <location>
        <position position="146"/>
    </location>
    <ligand>
        <name>S-adenosyl-L-methionine</name>
        <dbReference type="ChEBI" id="CHEBI:59789"/>
    </ligand>
</feature>
<dbReference type="SUPFAM" id="SSF53335">
    <property type="entry name" value="S-adenosyl-L-methionine-dependent methyltransferases"/>
    <property type="match status" value="1"/>
</dbReference>
<dbReference type="AlphaFoldDB" id="A0A915SA21"/>
<name>A0A915SA21_9ARCH</name>
<evidence type="ECO:0000256" key="3">
    <source>
        <dbReference type="ARBA" id="ARBA00022691"/>
    </source>
</evidence>
<dbReference type="PANTHER" id="PTHR12133">
    <property type="entry name" value="TRNA (ADENINE(58)-N(1))-METHYLTRANSFERASE"/>
    <property type="match status" value="1"/>
</dbReference>
<evidence type="ECO:0000256" key="5">
    <source>
        <dbReference type="PIRSR" id="PIRSR017269-1"/>
    </source>
</evidence>
<dbReference type="GO" id="GO:0030488">
    <property type="term" value="P:tRNA methylation"/>
    <property type="evidence" value="ECO:0007669"/>
    <property type="project" value="InterPro"/>
</dbReference>
<feature type="binding site" evidence="5">
    <location>
        <position position="118"/>
    </location>
    <ligand>
        <name>S-adenosyl-L-methionine</name>
        <dbReference type="ChEBI" id="CHEBI:59789"/>
    </ligand>
</feature>
<accession>A0A915SA21</accession>
<dbReference type="InterPro" id="IPR029063">
    <property type="entry name" value="SAM-dependent_MTases_sf"/>
</dbReference>
<feature type="domain" description="tRNA (adenine(58)-N(1))-methyltransferase catalytic subunit TRM61 C-terminal" evidence="6">
    <location>
        <begin position="68"/>
        <end position="217"/>
    </location>
</feature>
<dbReference type="GeneID" id="74568223"/>
<organism evidence="7 8">
    <name type="scientific">Nanobdella aerobiophila</name>
    <dbReference type="NCBI Taxonomy" id="2586965"/>
    <lineage>
        <taxon>Archaea</taxon>
        <taxon>Nanobdellota</taxon>
        <taxon>Nanobdellia</taxon>
        <taxon>Nanobdellales</taxon>
        <taxon>Nanobdellaceae</taxon>
        <taxon>Nanobdella</taxon>
    </lineage>
</organism>
<evidence type="ECO:0000259" key="6">
    <source>
        <dbReference type="Pfam" id="PF08704"/>
    </source>
</evidence>
<reference evidence="8" key="1">
    <citation type="journal article" date="2022" name="Int. J. Syst. Evol. Microbiol.">
        <title>Nanobdella aerobiophila gen. nov., sp. nov., a thermoacidophilic, obligate ectosymbiotic archaeon, and proposal of Nanobdellaceae fam. nov., Nanobdellales ord. nov. and Nanobdellia class. nov.</title>
        <authorList>
            <person name="Kato S."/>
            <person name="Ogasawara A."/>
            <person name="Itoh T."/>
            <person name="Sakai H.D."/>
            <person name="Shimizu M."/>
            <person name="Yuki M."/>
            <person name="Kaneko M."/>
            <person name="Takashina T."/>
            <person name="Ohkuma M."/>
        </authorList>
    </citation>
    <scope>NUCLEOTIDE SEQUENCE [LARGE SCALE GENOMIC DNA]</scope>
    <source>
        <strain evidence="8">MJ1</strain>
    </source>
</reference>
<evidence type="ECO:0000313" key="8">
    <source>
        <dbReference type="Proteomes" id="UP001055553"/>
    </source>
</evidence>
<keyword evidence="2" id="KW-0808">Transferase</keyword>
<evidence type="ECO:0000256" key="2">
    <source>
        <dbReference type="ARBA" id="ARBA00022679"/>
    </source>
</evidence>
<dbReference type="Pfam" id="PF08704">
    <property type="entry name" value="GCD14"/>
    <property type="match status" value="1"/>
</dbReference>
<dbReference type="PIRSF" id="PIRSF017269">
    <property type="entry name" value="GCD14"/>
    <property type="match status" value="1"/>
</dbReference>
<sequence length="243" mass="28134">MILLHKKTGKKFYLENKDKDFNTHFGIIKKEDLNKEPGSIVKSHLGEEFIIFEDNFNDIIGYLKLGPQSVHKKDIGLLYSLVPIYSGMKIVEGGTGSGILTSYLANSVKPNGKVYSYEIRKDFYKIAKKNFEKLKLLDYIELKLKDINNGIEEKNVDLIVLDTPDPWNTLNFAYESLKIGGYLASFLPNITSVLKLLDLNEKFLLIGIYENFVRKWEYVRGKVLRPENFEIVHTEFLVLFRRI</sequence>
<keyword evidence="8" id="KW-1185">Reference proteome</keyword>
<dbReference type="PROSITE" id="PS51620">
    <property type="entry name" value="SAM_TRM61"/>
    <property type="match status" value="1"/>
</dbReference>
<dbReference type="Proteomes" id="UP001055553">
    <property type="component" value="Chromosome"/>
</dbReference>
<protein>
    <submittedName>
        <fullName evidence="7">tRNA (Adenine57-N1/adenine58-N1)-methyltransferase catalytic subunit</fullName>
    </submittedName>
</protein>
<evidence type="ECO:0000313" key="7">
    <source>
        <dbReference type="EMBL" id="BBL45442.1"/>
    </source>
</evidence>
<dbReference type="GO" id="GO:0031515">
    <property type="term" value="C:tRNA (m1A) methyltransferase complex"/>
    <property type="evidence" value="ECO:0007669"/>
    <property type="project" value="InterPro"/>
</dbReference>
<dbReference type="InterPro" id="IPR049470">
    <property type="entry name" value="TRM61_C"/>
</dbReference>
<feature type="binding site" evidence="5">
    <location>
        <position position="162"/>
    </location>
    <ligand>
        <name>S-adenosyl-L-methionine</name>
        <dbReference type="ChEBI" id="CHEBI:59789"/>
    </ligand>
</feature>
<dbReference type="KEGG" id="naer:MJ1_0272"/>
<dbReference type="InterPro" id="IPR014816">
    <property type="entry name" value="tRNA_MeTrfase_Gcd14"/>
</dbReference>
<dbReference type="EMBL" id="AP019769">
    <property type="protein sequence ID" value="BBL45442.1"/>
    <property type="molecule type" value="Genomic_DNA"/>
</dbReference>
<evidence type="ECO:0000256" key="1">
    <source>
        <dbReference type="ARBA" id="ARBA00022603"/>
    </source>
</evidence>
<dbReference type="CDD" id="cd02440">
    <property type="entry name" value="AdoMet_MTases"/>
    <property type="match status" value="1"/>
</dbReference>
<proteinExistence type="predicted"/>
<dbReference type="Gene3D" id="3.40.50.150">
    <property type="entry name" value="Vaccinia Virus protein VP39"/>
    <property type="match status" value="1"/>
</dbReference>
<feature type="binding site" evidence="5">
    <location>
        <begin position="97"/>
        <end position="100"/>
    </location>
    <ligand>
        <name>S-adenosyl-L-methionine</name>
        <dbReference type="ChEBI" id="CHEBI:59789"/>
    </ligand>
</feature>
<evidence type="ECO:0000256" key="4">
    <source>
        <dbReference type="ARBA" id="ARBA00022694"/>
    </source>
</evidence>
<dbReference type="Gene3D" id="3.10.330.20">
    <property type="match status" value="1"/>
</dbReference>
<dbReference type="RefSeq" id="WP_258393474.1">
    <property type="nucleotide sequence ID" value="NZ_AP019769.1"/>
</dbReference>
<gene>
    <name evidence="7" type="ORF">MJ1_0272</name>
</gene>